<evidence type="ECO:0000256" key="1">
    <source>
        <dbReference type="ARBA" id="ARBA00022801"/>
    </source>
</evidence>
<dbReference type="GO" id="GO:0006152">
    <property type="term" value="P:purine nucleoside catabolic process"/>
    <property type="evidence" value="ECO:0007669"/>
    <property type="project" value="TreeGrafter"/>
</dbReference>
<protein>
    <submittedName>
        <fullName evidence="4">Pyrimidine-specific ribonucleoside hydrolase RihA</fullName>
        <ecNumber evidence="4">3.2.-.-</ecNumber>
    </submittedName>
</protein>
<dbReference type="GO" id="GO:0005829">
    <property type="term" value="C:cytosol"/>
    <property type="evidence" value="ECO:0007669"/>
    <property type="project" value="TreeGrafter"/>
</dbReference>
<dbReference type="EC" id="3.2.-.-" evidence="4"/>
<comment type="caution">
    <text evidence="4">The sequence shown here is derived from an EMBL/GenBank/DDBJ whole genome shotgun (WGS) entry which is preliminary data.</text>
</comment>
<dbReference type="InterPro" id="IPR015910">
    <property type="entry name" value="I/U_nuclsd_hydro_CS"/>
</dbReference>
<dbReference type="PANTHER" id="PTHR12304:SF4">
    <property type="entry name" value="URIDINE NUCLEOSIDASE"/>
    <property type="match status" value="1"/>
</dbReference>
<dbReference type="GO" id="GO:0008477">
    <property type="term" value="F:purine nucleosidase activity"/>
    <property type="evidence" value="ECO:0007669"/>
    <property type="project" value="TreeGrafter"/>
</dbReference>
<dbReference type="EMBL" id="SJPR01000002">
    <property type="protein sequence ID" value="TWT97926.1"/>
    <property type="molecule type" value="Genomic_DNA"/>
</dbReference>
<dbReference type="AlphaFoldDB" id="A0A5C6AES2"/>
<reference evidence="4 5" key="1">
    <citation type="submission" date="2019-02" db="EMBL/GenBank/DDBJ databases">
        <title>Deep-cultivation of Planctomycetes and their phenomic and genomic characterization uncovers novel biology.</title>
        <authorList>
            <person name="Wiegand S."/>
            <person name="Jogler M."/>
            <person name="Boedeker C."/>
            <person name="Pinto D."/>
            <person name="Vollmers J."/>
            <person name="Rivas-Marin E."/>
            <person name="Kohn T."/>
            <person name="Peeters S.H."/>
            <person name="Heuer A."/>
            <person name="Rast P."/>
            <person name="Oberbeckmann S."/>
            <person name="Bunk B."/>
            <person name="Jeske O."/>
            <person name="Meyerdierks A."/>
            <person name="Storesund J.E."/>
            <person name="Kallscheuer N."/>
            <person name="Luecker S."/>
            <person name="Lage O.M."/>
            <person name="Pohl T."/>
            <person name="Merkel B.J."/>
            <person name="Hornburger P."/>
            <person name="Mueller R.-W."/>
            <person name="Bruemmer F."/>
            <person name="Labrenz M."/>
            <person name="Spormann A.M."/>
            <person name="Op Den Camp H."/>
            <person name="Overmann J."/>
            <person name="Amann R."/>
            <person name="Jetten M.S.M."/>
            <person name="Mascher T."/>
            <person name="Medema M.H."/>
            <person name="Devos D.P."/>
            <person name="Kaster A.-K."/>
            <person name="Ovreas L."/>
            <person name="Rohde M."/>
            <person name="Galperin M.Y."/>
            <person name="Jogler C."/>
        </authorList>
    </citation>
    <scope>NUCLEOTIDE SEQUENCE [LARGE SCALE GENOMIC DNA]</scope>
    <source>
        <strain evidence="4 5">Pla108</strain>
    </source>
</reference>
<dbReference type="Gene3D" id="3.90.245.10">
    <property type="entry name" value="Ribonucleoside hydrolase-like"/>
    <property type="match status" value="1"/>
</dbReference>
<proteinExistence type="predicted"/>
<feature type="domain" description="Inosine/uridine-preferring nucleoside hydrolase" evidence="3">
    <location>
        <begin position="5"/>
        <end position="297"/>
    </location>
</feature>
<evidence type="ECO:0000259" key="3">
    <source>
        <dbReference type="Pfam" id="PF01156"/>
    </source>
</evidence>
<dbReference type="GO" id="GO:0045437">
    <property type="term" value="F:uridine nucleosidase activity"/>
    <property type="evidence" value="ECO:0007669"/>
    <property type="project" value="UniProtKB-ARBA"/>
</dbReference>
<dbReference type="OrthoDB" id="9797882at2"/>
<name>A0A5C6AES2_9BACT</name>
<evidence type="ECO:0000313" key="4">
    <source>
        <dbReference type="EMBL" id="TWT97926.1"/>
    </source>
</evidence>
<dbReference type="Proteomes" id="UP000317421">
    <property type="component" value="Unassembled WGS sequence"/>
</dbReference>
<sequence length="309" mass="32621">MPRKVILDLDPGVDDAVALCVALADPNLDVIAVTATGGVVPPDVASRNLQAIIERIDPPKRPRIGVADTLQPLRSDARDLHGVGGLAGCELPVAEKANRHLSPKVIAEEIRANPGEVLLVGGGPMSNIAAVLTRERDAAETLLDLIVQGGSVAVGGDATAAAEFNVYCDAGSAREVFRSQVKPTVVPLDVSSQLQFGYDLLEFVRSRDSRTCRLLAELLPGFYHAYRQRFGVEGVRLNSLSAVLAAAHAGITTAESMYADVETSGEITHGATVFDRRVVPGGEPNVEVVMSMDANAARDAVFRALELAV</sequence>
<dbReference type="SUPFAM" id="SSF53590">
    <property type="entry name" value="Nucleoside hydrolase"/>
    <property type="match status" value="1"/>
</dbReference>
<accession>A0A5C6AES2</accession>
<dbReference type="InterPro" id="IPR023186">
    <property type="entry name" value="IUNH"/>
</dbReference>
<keyword evidence="5" id="KW-1185">Reference proteome</keyword>
<dbReference type="InterPro" id="IPR001910">
    <property type="entry name" value="Inosine/uridine_hydrolase_dom"/>
</dbReference>
<organism evidence="4 5">
    <name type="scientific">Botrimarina colliarenosi</name>
    <dbReference type="NCBI Taxonomy" id="2528001"/>
    <lineage>
        <taxon>Bacteria</taxon>
        <taxon>Pseudomonadati</taxon>
        <taxon>Planctomycetota</taxon>
        <taxon>Planctomycetia</taxon>
        <taxon>Pirellulales</taxon>
        <taxon>Lacipirellulaceae</taxon>
        <taxon>Botrimarina</taxon>
    </lineage>
</organism>
<dbReference type="Pfam" id="PF01156">
    <property type="entry name" value="IU_nuc_hydro"/>
    <property type="match status" value="1"/>
</dbReference>
<dbReference type="PROSITE" id="PS01247">
    <property type="entry name" value="IUNH"/>
    <property type="match status" value="1"/>
</dbReference>
<dbReference type="PANTHER" id="PTHR12304">
    <property type="entry name" value="INOSINE-URIDINE PREFERRING NUCLEOSIDE HYDROLASE"/>
    <property type="match status" value="1"/>
</dbReference>
<keyword evidence="1 4" id="KW-0378">Hydrolase</keyword>
<keyword evidence="2 4" id="KW-0326">Glycosidase</keyword>
<gene>
    <name evidence="4" type="primary">rihA</name>
    <name evidence="4" type="ORF">Pla108_20800</name>
</gene>
<evidence type="ECO:0000256" key="2">
    <source>
        <dbReference type="ARBA" id="ARBA00023295"/>
    </source>
</evidence>
<evidence type="ECO:0000313" key="5">
    <source>
        <dbReference type="Proteomes" id="UP000317421"/>
    </source>
</evidence>
<dbReference type="InterPro" id="IPR036452">
    <property type="entry name" value="Ribo_hydro-like"/>
</dbReference>
<dbReference type="RefSeq" id="WP_146444816.1">
    <property type="nucleotide sequence ID" value="NZ_SJPR01000002.1"/>
</dbReference>